<reference evidence="1" key="1">
    <citation type="submission" date="2022-07" db="EMBL/GenBank/DDBJ databases">
        <title>Phylogenomic reconstructions and comparative analyses of Kickxellomycotina fungi.</title>
        <authorList>
            <person name="Reynolds N.K."/>
            <person name="Stajich J.E."/>
            <person name="Barry K."/>
            <person name="Grigoriev I.V."/>
            <person name="Crous P."/>
            <person name="Smith M.E."/>
        </authorList>
    </citation>
    <scope>NUCLEOTIDE SEQUENCE</scope>
    <source>
        <strain evidence="1">BCRC 34780</strain>
    </source>
</reference>
<comment type="caution">
    <text evidence="1">The sequence shown here is derived from an EMBL/GenBank/DDBJ whole genome shotgun (WGS) entry which is preliminary data.</text>
</comment>
<accession>A0ACC1KVY0</accession>
<organism evidence="1 2">
    <name type="scientific">Coemansia helicoidea</name>
    <dbReference type="NCBI Taxonomy" id="1286919"/>
    <lineage>
        <taxon>Eukaryota</taxon>
        <taxon>Fungi</taxon>
        <taxon>Fungi incertae sedis</taxon>
        <taxon>Zoopagomycota</taxon>
        <taxon>Kickxellomycotina</taxon>
        <taxon>Kickxellomycetes</taxon>
        <taxon>Kickxellales</taxon>
        <taxon>Kickxellaceae</taxon>
        <taxon>Coemansia</taxon>
    </lineage>
</organism>
<gene>
    <name evidence="1" type="ORF">H4R21_004901</name>
</gene>
<dbReference type="EMBL" id="JANBUN010002009">
    <property type="protein sequence ID" value="KAJ2795964.1"/>
    <property type="molecule type" value="Genomic_DNA"/>
</dbReference>
<keyword evidence="2" id="KW-1185">Reference proteome</keyword>
<proteinExistence type="predicted"/>
<dbReference type="Proteomes" id="UP001140087">
    <property type="component" value="Unassembled WGS sequence"/>
</dbReference>
<sequence length="328" mass="35215">MEVRRPRKGKRSAGPNPDPDRAAWEGQLTKRYKCSPDWIDDEKAVVADALSTGRKSVAELTRRLEGSKSLRQVAEYVERLELWSRVLGPLDPDMQPPPEAEEVIGWFVLEEERSAAAAAQREDEEAAGPAGKPGAAGIPLRYRRHDRLIDAECASLLAKIAGHTDKAGATRKVGAFVGQALEEFLRKVLHELAISGKLASTAYGHLQPAGAVEAADVGIALERCRLSPAQPVQTTFRRFARRHLLDRVFHELYEPDSGASSEPEGPPSSEPEGPPSSEPEGPPSSEPDSGASSGPDSGASSDDSQRRGAGTGPGDRDPRGLGIADQER</sequence>
<evidence type="ECO:0000313" key="2">
    <source>
        <dbReference type="Proteomes" id="UP001140087"/>
    </source>
</evidence>
<protein>
    <submittedName>
        <fullName evidence="1">Uncharacterized protein</fullName>
    </submittedName>
</protein>
<evidence type="ECO:0000313" key="1">
    <source>
        <dbReference type="EMBL" id="KAJ2795964.1"/>
    </source>
</evidence>
<name>A0ACC1KVY0_9FUNG</name>